<reference evidence="3 4" key="1">
    <citation type="submission" date="2018-11" db="EMBL/GenBank/DDBJ databases">
        <title>Draft genome sequence of Ferruginibacter sp. BO-59.</title>
        <authorList>
            <person name="Im W.T."/>
        </authorList>
    </citation>
    <scope>NUCLEOTIDE SEQUENCE [LARGE SCALE GENOMIC DNA]</scope>
    <source>
        <strain evidence="3 4">BO-59</strain>
    </source>
</reference>
<gene>
    <name evidence="3" type="primary">ltrA</name>
    <name evidence="3" type="ORF">EFY79_21110</name>
</gene>
<comment type="similarity">
    <text evidence="1">Belongs to the bacterial reverse transcriptase family.</text>
</comment>
<dbReference type="SUPFAM" id="SSF56672">
    <property type="entry name" value="DNA/RNA polymerases"/>
    <property type="match status" value="1"/>
</dbReference>
<dbReference type="Pfam" id="PF08388">
    <property type="entry name" value="GIIM"/>
    <property type="match status" value="1"/>
</dbReference>
<dbReference type="PROSITE" id="PS50878">
    <property type="entry name" value="RT_POL"/>
    <property type="match status" value="1"/>
</dbReference>
<feature type="domain" description="Reverse transcriptase" evidence="2">
    <location>
        <begin position="76"/>
        <end position="309"/>
    </location>
</feature>
<evidence type="ECO:0000313" key="4">
    <source>
        <dbReference type="Proteomes" id="UP000267223"/>
    </source>
</evidence>
<dbReference type="Pfam" id="PF00078">
    <property type="entry name" value="RVT_1"/>
    <property type="match status" value="1"/>
</dbReference>
<keyword evidence="3" id="KW-0548">Nucleotidyltransferase</keyword>
<dbReference type="EMBL" id="RJJR01000034">
    <property type="protein sequence ID" value="RNI31751.1"/>
    <property type="molecule type" value="Genomic_DNA"/>
</dbReference>
<dbReference type="OrthoDB" id="9780724at2"/>
<dbReference type="InterPro" id="IPR051083">
    <property type="entry name" value="GrpII_Intron_Splice-Mob/Def"/>
</dbReference>
<sequence length="430" mass="49986">MIKTSITLQELRRKIYIKAKTDKVHRFWGLYVHVCKQSTLEEAYQMVKRNNGAPGIDGITFDDIEQTGVENFLRSIQEKLINGSYQPARNRIKEIPKANGKTRKLGIPTIRDRVVQGAVKLIIEPVFESDFQDGSYGYRPKKTAHQAIEKVAEAVVKEKTRILDLDLKSYFDTVKHHILLDKVAKRIADNEVMRLLKQMLKAGGKEGVPQGGVISPLLSNIYLNEIDKMLEKAKETTREGKYTHIEYARFADDCVILVDGHSKWDWLWKGVNRRLREELDRLQVHINEGKTKQLDLVKGDSFGFLGFDFRRLKTKTGKWRVNYQPKMQARIKLMDKIKDVFKRHQSQPLTRVRDIINPILRGWVQYFKIGNSSKVFGYVKDWLTSKIRRHLMKAKGKQGFGWKQWSTKGLYAIYNIYSDFKVAPRKFAPT</sequence>
<dbReference type="GO" id="GO:0003964">
    <property type="term" value="F:RNA-directed DNA polymerase activity"/>
    <property type="evidence" value="ECO:0007669"/>
    <property type="project" value="UniProtKB-KW"/>
</dbReference>
<dbReference type="EC" id="2.7.7.49" evidence="3"/>
<dbReference type="CDD" id="cd01651">
    <property type="entry name" value="RT_G2_intron"/>
    <property type="match status" value="1"/>
</dbReference>
<accession>A0A3M9N1R9</accession>
<evidence type="ECO:0000313" key="3">
    <source>
        <dbReference type="EMBL" id="RNI31751.1"/>
    </source>
</evidence>
<dbReference type="InterPro" id="IPR013597">
    <property type="entry name" value="Mat_intron_G2"/>
</dbReference>
<dbReference type="Proteomes" id="UP000267223">
    <property type="component" value="Unassembled WGS sequence"/>
</dbReference>
<dbReference type="InterPro" id="IPR043502">
    <property type="entry name" value="DNA/RNA_pol_sf"/>
</dbReference>
<dbReference type="InterPro" id="IPR030931">
    <property type="entry name" value="Group_II_RT_mat"/>
</dbReference>
<evidence type="ECO:0000256" key="1">
    <source>
        <dbReference type="ARBA" id="ARBA00034120"/>
    </source>
</evidence>
<protein>
    <submittedName>
        <fullName evidence="3">Group II intron reverse transcriptase/maturase</fullName>
        <ecNumber evidence="3">2.7.7.49</ecNumber>
    </submittedName>
</protein>
<keyword evidence="3" id="KW-0808">Transferase</keyword>
<dbReference type="NCBIfam" id="TIGR04416">
    <property type="entry name" value="group_II_RT_mat"/>
    <property type="match status" value="1"/>
</dbReference>
<dbReference type="AlphaFoldDB" id="A0A3M9N1R9"/>
<comment type="caution">
    <text evidence="3">The sequence shown here is derived from an EMBL/GenBank/DDBJ whole genome shotgun (WGS) entry which is preliminary data.</text>
</comment>
<dbReference type="PANTHER" id="PTHR34047:SF8">
    <property type="entry name" value="PROTEIN YKFC"/>
    <property type="match status" value="1"/>
</dbReference>
<dbReference type="PANTHER" id="PTHR34047">
    <property type="entry name" value="NUCLEAR INTRON MATURASE 1, MITOCHONDRIAL-RELATED"/>
    <property type="match status" value="1"/>
</dbReference>
<name>A0A3M9N1R9_9BACT</name>
<keyword evidence="3" id="KW-0695">RNA-directed DNA polymerase</keyword>
<organism evidence="3 4">
    <name type="scientific">Hanamia caeni</name>
    <dbReference type="NCBI Taxonomy" id="2294116"/>
    <lineage>
        <taxon>Bacteria</taxon>
        <taxon>Pseudomonadati</taxon>
        <taxon>Bacteroidota</taxon>
        <taxon>Chitinophagia</taxon>
        <taxon>Chitinophagales</taxon>
        <taxon>Chitinophagaceae</taxon>
        <taxon>Hanamia</taxon>
    </lineage>
</organism>
<proteinExistence type="inferred from homology"/>
<evidence type="ECO:0000259" key="2">
    <source>
        <dbReference type="PROSITE" id="PS50878"/>
    </source>
</evidence>
<dbReference type="InterPro" id="IPR000477">
    <property type="entry name" value="RT_dom"/>
</dbReference>
<keyword evidence="4" id="KW-1185">Reference proteome</keyword>